<proteinExistence type="predicted"/>
<gene>
    <name evidence="1" type="ORF">Bpfe_000699</name>
</gene>
<dbReference type="GO" id="GO:0016301">
    <property type="term" value="F:kinase activity"/>
    <property type="evidence" value="ECO:0007669"/>
    <property type="project" value="UniProtKB-KW"/>
</dbReference>
<evidence type="ECO:0000313" key="1">
    <source>
        <dbReference type="EMBL" id="KAK0069522.1"/>
    </source>
</evidence>
<dbReference type="EMBL" id="JASAOG010000002">
    <property type="protein sequence ID" value="KAK0069522.1"/>
    <property type="molecule type" value="Genomic_DNA"/>
</dbReference>
<organism evidence="1 2">
    <name type="scientific">Biomphalaria pfeifferi</name>
    <name type="common">Bloodfluke planorb</name>
    <name type="synonym">Freshwater snail</name>
    <dbReference type="NCBI Taxonomy" id="112525"/>
    <lineage>
        <taxon>Eukaryota</taxon>
        <taxon>Metazoa</taxon>
        <taxon>Spiralia</taxon>
        <taxon>Lophotrochozoa</taxon>
        <taxon>Mollusca</taxon>
        <taxon>Gastropoda</taxon>
        <taxon>Heterobranchia</taxon>
        <taxon>Euthyneura</taxon>
        <taxon>Panpulmonata</taxon>
        <taxon>Hygrophila</taxon>
        <taxon>Lymnaeoidea</taxon>
        <taxon>Planorbidae</taxon>
        <taxon>Biomphalaria</taxon>
    </lineage>
</organism>
<keyword evidence="2" id="KW-1185">Reference proteome</keyword>
<name>A0AAD8CAY8_BIOPF</name>
<protein>
    <submittedName>
        <fullName evidence="1">Serine/threonine-protein kinase MARK1-like X6</fullName>
    </submittedName>
</protein>
<comment type="caution">
    <text evidence="1">The sequence shown here is derived from an EMBL/GenBank/DDBJ whole genome shotgun (WGS) entry which is preliminary data.</text>
</comment>
<keyword evidence="1" id="KW-0808">Transferase</keyword>
<keyword evidence="1" id="KW-0418">Kinase</keyword>
<evidence type="ECO:0000313" key="2">
    <source>
        <dbReference type="Proteomes" id="UP001233172"/>
    </source>
</evidence>
<reference evidence="1" key="2">
    <citation type="submission" date="2023-04" db="EMBL/GenBank/DDBJ databases">
        <authorList>
            <person name="Bu L."/>
            <person name="Lu L."/>
            <person name="Laidemitt M.R."/>
            <person name="Zhang S.M."/>
            <person name="Mutuku M."/>
            <person name="Mkoji G."/>
            <person name="Steinauer M."/>
            <person name="Loker E.S."/>
        </authorList>
    </citation>
    <scope>NUCLEOTIDE SEQUENCE</scope>
    <source>
        <strain evidence="1">KasaAsao</strain>
        <tissue evidence="1">Whole Snail</tissue>
    </source>
</reference>
<dbReference type="Proteomes" id="UP001233172">
    <property type="component" value="Unassembled WGS sequence"/>
</dbReference>
<reference evidence="1" key="1">
    <citation type="journal article" date="2023" name="PLoS Negl. Trop. Dis.">
        <title>A genome sequence for Biomphalaria pfeifferi, the major vector snail for the human-infecting parasite Schistosoma mansoni.</title>
        <authorList>
            <person name="Bu L."/>
            <person name="Lu L."/>
            <person name="Laidemitt M.R."/>
            <person name="Zhang S.M."/>
            <person name="Mutuku M."/>
            <person name="Mkoji G."/>
            <person name="Steinauer M."/>
            <person name="Loker E.S."/>
        </authorList>
    </citation>
    <scope>NUCLEOTIDE SEQUENCE</scope>
    <source>
        <strain evidence="1">KasaAsao</strain>
    </source>
</reference>
<dbReference type="AlphaFoldDB" id="A0AAD8CAY8"/>
<accession>A0AAD8CAY8</accession>
<sequence>MMGKLDSRKAALAKEVPLQGVPTDALYLLAHVASEGLSINSWTVSFATHNECTVCELRGKYRHSFKKTQID</sequence>